<evidence type="ECO:0000313" key="10">
    <source>
        <dbReference type="EMBL" id="EWM24043.1"/>
    </source>
</evidence>
<dbReference type="Pfam" id="PF12937">
    <property type="entry name" value="F-box-like"/>
    <property type="match status" value="1"/>
</dbReference>
<dbReference type="PANTHER" id="PTHR46236:SF35">
    <property type="entry name" value="MATH DOMAIN-CONTAINING PROTEIN"/>
    <property type="match status" value="1"/>
</dbReference>
<evidence type="ECO:0000313" key="11">
    <source>
        <dbReference type="Proteomes" id="UP000019335"/>
    </source>
</evidence>
<proteinExistence type="predicted"/>
<keyword evidence="11" id="KW-1185">Reference proteome</keyword>
<dbReference type="InterPro" id="IPR043145">
    <property type="entry name" value="Znf_ZZ_sf"/>
</dbReference>
<name>W7TKN2_9STRA</name>
<feature type="region of interest" description="Disordered" evidence="6">
    <location>
        <begin position="764"/>
        <end position="803"/>
    </location>
</feature>
<dbReference type="AlphaFoldDB" id="W7TKN2"/>
<dbReference type="PROSITE" id="PS50181">
    <property type="entry name" value="FBOX"/>
    <property type="match status" value="1"/>
</dbReference>
<sequence length="969" mass="106333">MDNLPLDLLSRTLSFLDGESLLTCACVCKDFCQLTDHRSYWENAAWRLFPHLKETYDIMPYNGDWKALFQDRNRRNRSAVFEWTVTDFLSNPERRYSPSFRVEDYTFKVIVDPVGNPNVYFLEPGVSVYLACSPAAPLPPSTAATAALAASVAAGLPIPPVAEALVQNPGFSEAVAAATAAAATGMPTGLNPNHHMEAAAMAALSGYGHGGGIGSPPGDWECCCAFSLTACNQQRKGRNVTWHSSMLNDRFHKNRKNWGVHSLLPVTKLKDPASGFVVDDALKLKVRLRLLYLTVKVVRNAHLAAHEGFGIMDTGAEAPAGADDSLTYELFHCTTLTAFKEMLARDLGMPSPEHFRLWVFTQPWPDTILCPREILTNAGGSSNSSSSNGQPTPTTAPPVAQNQNPHQLNPNAAVTPPQHTPLAPLAPVPPTVPAPPAAPLADEDASAVTLFSLLQLHMDGLGVARVWAECAEDGGFASTPAWTSGTAAVEEMDEEERDAPELSVLMATSQDEGQGSQPDKGENSRGEADGCLPDIPGLHQCQAHQTLSPVALMPDSRDLCHQSHAAQSAAAATEDPAALAVVPPCPMPSPNMHVLVFLKWMNPVSGRIAYLSHAVVTHRTLLRHMFVLVGGLVHRPPETLGAHMETTPATWQRCGQGMHRMIACPLPAQHLRGVARPRDNNRERPEEQATLRDIGVENGQILTFYVEGMEAVVEGTYRGYLEELFHEACVMYYGQDSLQAAERARSLMCMDVEDEMVEEDCSQQYVGKSSSAGDQKNERMGKTGPSRGNTKKGVTAAGATTEDREGTAGALACFLAPPALANAALFSSRPRVRPRRASPKYSTLKLEQVVNLFERFGYQSFRVRNVYYQHKHMNARQTMDYVIQGRHLGFCCDRCGATDFTGPRYKCCMCYDYDLCGSCQEHPQAAAHRYKYEHRGWRRENQFSEHSKNHRMQMILPVPYNLRSLSLQR</sequence>
<dbReference type="PROSITE" id="PS50135">
    <property type="entry name" value="ZF_ZZ_2"/>
    <property type="match status" value="1"/>
</dbReference>
<keyword evidence="1" id="KW-0479">Metal-binding</keyword>
<comment type="caution">
    <text evidence="10">The sequence shown here is derived from an EMBL/GenBank/DDBJ whole genome shotgun (WGS) entry which is preliminary data.</text>
</comment>
<dbReference type="Proteomes" id="UP000019335">
    <property type="component" value="Chromosome 15"/>
</dbReference>
<feature type="compositionally biased region" description="Pro residues" evidence="6">
    <location>
        <begin position="424"/>
        <end position="438"/>
    </location>
</feature>
<dbReference type="Gene3D" id="1.20.1280.50">
    <property type="match status" value="1"/>
</dbReference>
<feature type="compositionally biased region" description="Polar residues" evidence="6">
    <location>
        <begin position="400"/>
        <end position="412"/>
    </location>
</feature>
<dbReference type="PROSITE" id="PS50144">
    <property type="entry name" value="MATH"/>
    <property type="match status" value="1"/>
</dbReference>
<keyword evidence="10" id="KW-0406">Ion transport</keyword>
<keyword evidence="2 5" id="KW-0863">Zinc-finger</keyword>
<keyword evidence="4" id="KW-0175">Coiled coil</keyword>
<feature type="region of interest" description="Disordered" evidence="6">
    <location>
        <begin position="379"/>
        <end position="440"/>
    </location>
</feature>
<dbReference type="InterPro" id="IPR008974">
    <property type="entry name" value="TRAF-like"/>
</dbReference>
<dbReference type="InterPro" id="IPR001810">
    <property type="entry name" value="F-box_dom"/>
</dbReference>
<reference evidence="10 11" key="1">
    <citation type="journal article" date="2014" name="Mol. Plant">
        <title>Chromosome Scale Genome Assembly and Transcriptome Profiling of Nannochloropsis gaditana in Nitrogen Depletion.</title>
        <authorList>
            <person name="Corteggiani Carpinelli E."/>
            <person name="Telatin A."/>
            <person name="Vitulo N."/>
            <person name="Forcato C."/>
            <person name="D'Angelo M."/>
            <person name="Schiavon R."/>
            <person name="Vezzi A."/>
            <person name="Giacometti G.M."/>
            <person name="Morosinotto T."/>
            <person name="Valle G."/>
        </authorList>
    </citation>
    <scope>NUCLEOTIDE SEQUENCE [LARGE SCALE GENOMIC DNA]</scope>
    <source>
        <strain evidence="10 11">B-31</strain>
    </source>
</reference>
<dbReference type="Pfam" id="PF22486">
    <property type="entry name" value="MATH_2"/>
    <property type="match status" value="1"/>
</dbReference>
<dbReference type="SUPFAM" id="SSF81383">
    <property type="entry name" value="F-box domain"/>
    <property type="match status" value="1"/>
</dbReference>
<feature type="domain" description="F-box" evidence="9">
    <location>
        <begin position="1"/>
        <end position="44"/>
    </location>
</feature>
<evidence type="ECO:0000256" key="4">
    <source>
        <dbReference type="ARBA" id="ARBA00023054"/>
    </source>
</evidence>
<dbReference type="GO" id="GO:0008270">
    <property type="term" value="F:zinc ion binding"/>
    <property type="evidence" value="ECO:0007669"/>
    <property type="project" value="UniProtKB-KW"/>
</dbReference>
<dbReference type="InterPro" id="IPR002083">
    <property type="entry name" value="MATH/TRAF_dom"/>
</dbReference>
<dbReference type="InterPro" id="IPR036047">
    <property type="entry name" value="F-box-like_dom_sf"/>
</dbReference>
<dbReference type="SUPFAM" id="SSF49599">
    <property type="entry name" value="TRAF domain-like"/>
    <property type="match status" value="1"/>
</dbReference>
<dbReference type="CDD" id="cd02338">
    <property type="entry name" value="ZZ_PCMF_like"/>
    <property type="match status" value="1"/>
</dbReference>
<feature type="compositionally biased region" description="Polar residues" evidence="6">
    <location>
        <begin position="764"/>
        <end position="774"/>
    </location>
</feature>
<dbReference type="InterPro" id="IPR000433">
    <property type="entry name" value="Znf_ZZ"/>
</dbReference>
<dbReference type="OrthoDB" id="192247at2759"/>
<dbReference type="Gene3D" id="3.30.60.90">
    <property type="match status" value="1"/>
</dbReference>
<dbReference type="SMART" id="SM00291">
    <property type="entry name" value="ZnF_ZZ"/>
    <property type="match status" value="1"/>
</dbReference>
<keyword evidence="3" id="KW-0862">Zinc</keyword>
<dbReference type="PANTHER" id="PTHR46236">
    <property type="entry name" value="TRAF-LIKE SUPERFAMILY PROTEIN"/>
    <property type="match status" value="1"/>
</dbReference>
<organism evidence="10 11">
    <name type="scientific">Nannochloropsis gaditana</name>
    <dbReference type="NCBI Taxonomy" id="72520"/>
    <lineage>
        <taxon>Eukaryota</taxon>
        <taxon>Sar</taxon>
        <taxon>Stramenopiles</taxon>
        <taxon>Ochrophyta</taxon>
        <taxon>Eustigmatophyceae</taxon>
        <taxon>Eustigmatales</taxon>
        <taxon>Monodopsidaceae</taxon>
        <taxon>Nannochloropsis</taxon>
    </lineage>
</organism>
<dbReference type="SMART" id="SM00256">
    <property type="entry name" value="FBOX"/>
    <property type="match status" value="1"/>
</dbReference>
<feature type="compositionally biased region" description="Low complexity" evidence="6">
    <location>
        <begin position="379"/>
        <end position="393"/>
    </location>
</feature>
<evidence type="ECO:0000259" key="8">
    <source>
        <dbReference type="PROSITE" id="PS50144"/>
    </source>
</evidence>
<evidence type="ECO:0000256" key="2">
    <source>
        <dbReference type="ARBA" id="ARBA00022771"/>
    </source>
</evidence>
<feature type="domain" description="ZZ-type" evidence="7">
    <location>
        <begin position="887"/>
        <end position="944"/>
    </location>
</feature>
<dbReference type="EMBL" id="AZIL01001406">
    <property type="protein sequence ID" value="EWM24043.1"/>
    <property type="molecule type" value="Genomic_DNA"/>
</dbReference>
<gene>
    <name evidence="10" type="ORF">Naga_100280g7</name>
</gene>
<dbReference type="CDD" id="cd09917">
    <property type="entry name" value="F-box_SF"/>
    <property type="match status" value="1"/>
</dbReference>
<keyword evidence="10" id="KW-0813">Transport</keyword>
<feature type="compositionally biased region" description="Basic and acidic residues" evidence="6">
    <location>
        <begin position="519"/>
        <end position="528"/>
    </location>
</feature>
<accession>W7TKN2</accession>
<feature type="compositionally biased region" description="Low complexity" evidence="6">
    <location>
        <begin position="791"/>
        <end position="800"/>
    </location>
</feature>
<protein>
    <submittedName>
        <fullName evidence="10">Potassium channel modulatory factor 1</fullName>
    </submittedName>
</protein>
<dbReference type="Gene3D" id="2.60.210.10">
    <property type="entry name" value="Apoptosis, Tumor Necrosis Factor Receptor Associated Protein 2, Chain A"/>
    <property type="match status" value="1"/>
</dbReference>
<dbReference type="SUPFAM" id="SSF57850">
    <property type="entry name" value="RING/U-box"/>
    <property type="match status" value="1"/>
</dbReference>
<dbReference type="PROSITE" id="PS01357">
    <property type="entry name" value="ZF_ZZ_1"/>
    <property type="match status" value="1"/>
</dbReference>
<feature type="domain" description="MATH" evidence="8">
    <location>
        <begin position="78"/>
        <end position="288"/>
    </location>
</feature>
<evidence type="ECO:0000256" key="6">
    <source>
        <dbReference type="SAM" id="MobiDB-lite"/>
    </source>
</evidence>
<evidence type="ECO:0000259" key="9">
    <source>
        <dbReference type="PROSITE" id="PS50181"/>
    </source>
</evidence>
<dbReference type="InterPro" id="IPR050804">
    <property type="entry name" value="MCC"/>
</dbReference>
<evidence type="ECO:0000256" key="1">
    <source>
        <dbReference type="ARBA" id="ARBA00022723"/>
    </source>
</evidence>
<dbReference type="Pfam" id="PF00569">
    <property type="entry name" value="ZZ"/>
    <property type="match status" value="1"/>
</dbReference>
<evidence type="ECO:0000259" key="7">
    <source>
        <dbReference type="PROSITE" id="PS50135"/>
    </source>
</evidence>
<evidence type="ECO:0000256" key="5">
    <source>
        <dbReference type="PROSITE-ProRule" id="PRU00228"/>
    </source>
</evidence>
<feature type="region of interest" description="Disordered" evidence="6">
    <location>
        <begin position="509"/>
        <end position="531"/>
    </location>
</feature>
<dbReference type="GO" id="GO:0034220">
    <property type="term" value="P:monoatomic ion transmembrane transport"/>
    <property type="evidence" value="ECO:0007669"/>
    <property type="project" value="UniProtKB-KW"/>
</dbReference>
<evidence type="ECO:0000256" key="3">
    <source>
        <dbReference type="ARBA" id="ARBA00022833"/>
    </source>
</evidence>
<keyword evidence="10" id="KW-0407">Ion channel</keyword>